<dbReference type="AlphaFoldDB" id="A0A2P2QLZ2"/>
<name>A0A2P2QLZ2_RHIMU</name>
<evidence type="ECO:0000313" key="1">
    <source>
        <dbReference type="EMBL" id="MBX67971.1"/>
    </source>
</evidence>
<reference evidence="1" key="1">
    <citation type="submission" date="2018-02" db="EMBL/GenBank/DDBJ databases">
        <title>Rhizophora mucronata_Transcriptome.</title>
        <authorList>
            <person name="Meera S.P."/>
            <person name="Sreeshan A."/>
            <person name="Augustine A."/>
        </authorList>
    </citation>
    <scope>NUCLEOTIDE SEQUENCE</scope>
    <source>
        <tissue evidence="1">Leaf</tissue>
    </source>
</reference>
<protein>
    <submittedName>
        <fullName evidence="1">Uncharacterized protein</fullName>
    </submittedName>
</protein>
<dbReference type="EMBL" id="GGEC01087487">
    <property type="protein sequence ID" value="MBX67971.1"/>
    <property type="molecule type" value="Transcribed_RNA"/>
</dbReference>
<sequence>MLVGQVSTYSLPSILLHRGFESSCPVLGNIQS</sequence>
<proteinExistence type="predicted"/>
<organism evidence="1">
    <name type="scientific">Rhizophora mucronata</name>
    <name type="common">Asiatic mangrove</name>
    <dbReference type="NCBI Taxonomy" id="61149"/>
    <lineage>
        <taxon>Eukaryota</taxon>
        <taxon>Viridiplantae</taxon>
        <taxon>Streptophyta</taxon>
        <taxon>Embryophyta</taxon>
        <taxon>Tracheophyta</taxon>
        <taxon>Spermatophyta</taxon>
        <taxon>Magnoliopsida</taxon>
        <taxon>eudicotyledons</taxon>
        <taxon>Gunneridae</taxon>
        <taxon>Pentapetalae</taxon>
        <taxon>rosids</taxon>
        <taxon>fabids</taxon>
        <taxon>Malpighiales</taxon>
        <taxon>Rhizophoraceae</taxon>
        <taxon>Rhizophora</taxon>
    </lineage>
</organism>
<accession>A0A2P2QLZ2</accession>